<evidence type="ECO:0000313" key="6">
    <source>
        <dbReference type="Proteomes" id="UP001342418"/>
    </source>
</evidence>
<dbReference type="PRINTS" id="PR00469">
    <property type="entry name" value="PNDRDTASEII"/>
</dbReference>
<evidence type="ECO:0000256" key="3">
    <source>
        <dbReference type="ARBA" id="ARBA00023002"/>
    </source>
</evidence>
<dbReference type="InterPro" id="IPR050097">
    <property type="entry name" value="Ferredoxin-NADP_redctase_2"/>
</dbReference>
<reference evidence="5 6" key="1">
    <citation type="submission" date="2018-07" db="EMBL/GenBank/DDBJ databases">
        <title>Genome sequence of Nitratireductor thuwali#1536.</title>
        <authorList>
            <person name="Michoud G."/>
            <person name="Merlino G."/>
            <person name="Sefrji F.O."/>
            <person name="Daffonchio D."/>
        </authorList>
    </citation>
    <scope>NUCLEOTIDE SEQUENCE [LARGE SCALE GENOMIC DNA]</scope>
    <source>
        <strain evidence="5 6">Nit1536</strain>
        <plasmid evidence="5 6">p1536_1</plasmid>
    </source>
</reference>
<keyword evidence="6" id="KW-1185">Reference proteome</keyword>
<keyword evidence="5" id="KW-0614">Plasmid</keyword>
<dbReference type="SUPFAM" id="SSF51905">
    <property type="entry name" value="FAD/NAD(P)-binding domain"/>
    <property type="match status" value="1"/>
</dbReference>
<dbReference type="PANTHER" id="PTHR48105">
    <property type="entry name" value="THIOREDOXIN REDUCTASE 1-RELATED-RELATED"/>
    <property type="match status" value="1"/>
</dbReference>
<proteinExistence type="predicted"/>
<dbReference type="Pfam" id="PF07992">
    <property type="entry name" value="Pyr_redox_2"/>
    <property type="match status" value="1"/>
</dbReference>
<organism evidence="5 6">
    <name type="scientific">Nitratireductor thuwali</name>
    <dbReference type="NCBI Taxonomy" id="2267699"/>
    <lineage>
        <taxon>Bacteria</taxon>
        <taxon>Pseudomonadati</taxon>
        <taxon>Pseudomonadota</taxon>
        <taxon>Alphaproteobacteria</taxon>
        <taxon>Hyphomicrobiales</taxon>
        <taxon>Phyllobacteriaceae</taxon>
        <taxon>Nitratireductor</taxon>
    </lineage>
</organism>
<dbReference type="PRINTS" id="PR00368">
    <property type="entry name" value="FADPNR"/>
</dbReference>
<feature type="domain" description="FAD/NAD(P)-binding" evidence="4">
    <location>
        <begin position="11"/>
        <end position="288"/>
    </location>
</feature>
<gene>
    <name evidence="5" type="primary">trxB_2</name>
    <name evidence="5" type="ORF">NTH_04211</name>
</gene>
<accession>A0ABY5MP02</accession>
<sequence length="306" mass="32324">MSARAKYPDAFDCIVVGAGPAGLLAATYLGRYRRRVVVADAGDSRARRIPRINNCPGFPDGISGRDLLARLREQAALYGARFFDRAVESIERTEAGFAADCGAARLRAPRLLLATGVVDLIPDLPEIDKNIDRGTLRLCPVCDGFEAVDKKIAVFGISDHALREAVFLRTYSPNVTLLANDPDQVPAHIRAGAGKAGIGICDNAGDIQSGSGGYEALLRDGEKRPFDVIYPALGCNVRSELAVAVGVQRDEAGHILVGPHQRASVDGIFAAGDVVHSLNQIAVAFGQAATAATAIHNSLGAEDVKE</sequence>
<dbReference type="RefSeq" id="WP_338532153.1">
    <property type="nucleotide sequence ID" value="NZ_CP030942.1"/>
</dbReference>
<evidence type="ECO:0000313" key="5">
    <source>
        <dbReference type="EMBL" id="UUP19699.1"/>
    </source>
</evidence>
<dbReference type="Proteomes" id="UP001342418">
    <property type="component" value="Plasmid p1536_1"/>
</dbReference>
<evidence type="ECO:0000256" key="1">
    <source>
        <dbReference type="ARBA" id="ARBA00018719"/>
    </source>
</evidence>
<dbReference type="InterPro" id="IPR036188">
    <property type="entry name" value="FAD/NAD-bd_sf"/>
</dbReference>
<keyword evidence="3 5" id="KW-0560">Oxidoreductase</keyword>
<geneLocation type="plasmid" evidence="5 6">
    <name>p1536_1</name>
</geneLocation>
<dbReference type="Gene3D" id="3.50.50.60">
    <property type="entry name" value="FAD/NAD(P)-binding domain"/>
    <property type="match status" value="2"/>
</dbReference>
<evidence type="ECO:0000259" key="4">
    <source>
        <dbReference type="Pfam" id="PF07992"/>
    </source>
</evidence>
<dbReference type="GO" id="GO:0004791">
    <property type="term" value="F:thioredoxin-disulfide reductase (NADPH) activity"/>
    <property type="evidence" value="ECO:0007669"/>
    <property type="project" value="UniProtKB-EC"/>
</dbReference>
<dbReference type="EMBL" id="CP030942">
    <property type="protein sequence ID" value="UUP19699.1"/>
    <property type="molecule type" value="Genomic_DNA"/>
</dbReference>
<protein>
    <recommendedName>
        <fullName evidence="1">Thioredoxin reductase</fullName>
    </recommendedName>
</protein>
<name>A0ABY5MP02_9HYPH</name>
<keyword evidence="2" id="KW-0285">Flavoprotein</keyword>
<evidence type="ECO:0000256" key="2">
    <source>
        <dbReference type="ARBA" id="ARBA00022630"/>
    </source>
</evidence>
<dbReference type="InterPro" id="IPR023753">
    <property type="entry name" value="FAD/NAD-binding_dom"/>
</dbReference>